<evidence type="ECO:0000256" key="5">
    <source>
        <dbReference type="ARBA" id="ARBA00022679"/>
    </source>
</evidence>
<evidence type="ECO:0000256" key="6">
    <source>
        <dbReference type="ARBA" id="ARBA00022692"/>
    </source>
</evidence>
<dbReference type="SMART" id="SM00387">
    <property type="entry name" value="HATPase_c"/>
    <property type="match status" value="1"/>
</dbReference>
<evidence type="ECO:0000259" key="15">
    <source>
        <dbReference type="PROSITE" id="PS50109"/>
    </source>
</evidence>
<keyword evidence="5" id="KW-0808">Transferase</keyword>
<dbReference type="GO" id="GO:0005886">
    <property type="term" value="C:plasma membrane"/>
    <property type="evidence" value="ECO:0007669"/>
    <property type="project" value="UniProtKB-SubCell"/>
</dbReference>
<dbReference type="PRINTS" id="PR00344">
    <property type="entry name" value="BCTRLSENSOR"/>
</dbReference>
<proteinExistence type="predicted"/>
<keyword evidence="4" id="KW-1003">Cell membrane</keyword>
<dbReference type="EMBL" id="VDGI01000017">
    <property type="protein sequence ID" value="TQR19029.1"/>
    <property type="molecule type" value="Genomic_DNA"/>
</dbReference>
<evidence type="ECO:0000313" key="16">
    <source>
        <dbReference type="EMBL" id="TQR19029.1"/>
    </source>
</evidence>
<organism evidence="16 17">
    <name type="scientific">Psychrobacillus vulpis</name>
    <dbReference type="NCBI Taxonomy" id="2325572"/>
    <lineage>
        <taxon>Bacteria</taxon>
        <taxon>Bacillati</taxon>
        <taxon>Bacillota</taxon>
        <taxon>Bacilli</taxon>
        <taxon>Bacillales</taxon>
        <taxon>Bacillaceae</taxon>
        <taxon>Psychrobacillus</taxon>
    </lineage>
</organism>
<comment type="catalytic activity">
    <reaction evidence="1">
        <text>ATP + protein L-histidine = ADP + protein N-phospho-L-histidine.</text>
        <dbReference type="EC" id="2.7.13.3"/>
    </reaction>
</comment>
<dbReference type="AlphaFoldDB" id="A0A544TNR3"/>
<dbReference type="InterPro" id="IPR004358">
    <property type="entry name" value="Sig_transdc_His_kin-like_C"/>
</dbReference>
<reference evidence="16 17" key="1">
    <citation type="submission" date="2019-06" db="EMBL/GenBank/DDBJ databases">
        <title>Psychrobacillus vulpis sp. nov., a new species isolated from feces of a red fox that inhabits in The Tablas de Daimiel Natural Park, Albacete, Spain.</title>
        <authorList>
            <person name="Rodriguez M."/>
            <person name="Reina J.C."/>
            <person name="Bejar V."/>
            <person name="Llamas I."/>
        </authorList>
    </citation>
    <scope>NUCLEOTIDE SEQUENCE [LARGE SCALE GENOMIC DNA]</scope>
    <source>
        <strain evidence="16 17">Z8</strain>
    </source>
</reference>
<evidence type="ECO:0000256" key="3">
    <source>
        <dbReference type="ARBA" id="ARBA00012438"/>
    </source>
</evidence>
<dbReference type="Gene3D" id="3.30.565.10">
    <property type="entry name" value="Histidine kinase-like ATPase, C-terminal domain"/>
    <property type="match status" value="1"/>
</dbReference>
<comment type="subcellular location">
    <subcellularLocation>
        <location evidence="2">Cell membrane</location>
        <topology evidence="2">Multi-pass membrane protein</topology>
    </subcellularLocation>
</comment>
<dbReference type="PROSITE" id="PS50109">
    <property type="entry name" value="HIS_KIN"/>
    <property type="match status" value="1"/>
</dbReference>
<evidence type="ECO:0000256" key="10">
    <source>
        <dbReference type="ARBA" id="ARBA00022989"/>
    </source>
</evidence>
<keyword evidence="7" id="KW-0547">Nucleotide-binding</keyword>
<feature type="compositionally biased region" description="Basic and acidic residues" evidence="13">
    <location>
        <begin position="327"/>
        <end position="349"/>
    </location>
</feature>
<keyword evidence="11" id="KW-0902">Two-component regulatory system</keyword>
<keyword evidence="12 14" id="KW-0472">Membrane</keyword>
<evidence type="ECO:0000256" key="13">
    <source>
        <dbReference type="SAM" id="MobiDB-lite"/>
    </source>
</evidence>
<evidence type="ECO:0000256" key="7">
    <source>
        <dbReference type="ARBA" id="ARBA00022741"/>
    </source>
</evidence>
<dbReference type="GO" id="GO:0004721">
    <property type="term" value="F:phosphoprotein phosphatase activity"/>
    <property type="evidence" value="ECO:0007669"/>
    <property type="project" value="TreeGrafter"/>
</dbReference>
<comment type="caution">
    <text evidence="16">The sequence shown here is derived from an EMBL/GenBank/DDBJ whole genome shotgun (WGS) entry which is preliminary data.</text>
</comment>
<dbReference type="Proteomes" id="UP000316626">
    <property type="component" value="Unassembled WGS sequence"/>
</dbReference>
<evidence type="ECO:0000256" key="1">
    <source>
        <dbReference type="ARBA" id="ARBA00000085"/>
    </source>
</evidence>
<keyword evidence="10 14" id="KW-1133">Transmembrane helix</keyword>
<dbReference type="PANTHER" id="PTHR45453:SF2">
    <property type="entry name" value="HISTIDINE KINASE"/>
    <property type="match status" value="1"/>
</dbReference>
<evidence type="ECO:0000256" key="11">
    <source>
        <dbReference type="ARBA" id="ARBA00023012"/>
    </source>
</evidence>
<dbReference type="Pfam" id="PF02518">
    <property type="entry name" value="HATPase_c"/>
    <property type="match status" value="1"/>
</dbReference>
<accession>A0A544TNR3</accession>
<dbReference type="RefSeq" id="WP_142643325.1">
    <property type="nucleotide sequence ID" value="NZ_VDGI01000017.1"/>
</dbReference>
<dbReference type="InterPro" id="IPR036890">
    <property type="entry name" value="HATPase_C_sf"/>
</dbReference>
<dbReference type="InterPro" id="IPR003594">
    <property type="entry name" value="HATPase_dom"/>
</dbReference>
<feature type="transmembrane region" description="Helical" evidence="14">
    <location>
        <begin position="39"/>
        <end position="58"/>
    </location>
</feature>
<name>A0A544TNR3_9BACI</name>
<gene>
    <name evidence="16" type="ORF">FG384_14495</name>
</gene>
<keyword evidence="17" id="KW-1185">Reference proteome</keyword>
<evidence type="ECO:0000256" key="12">
    <source>
        <dbReference type="ARBA" id="ARBA00023136"/>
    </source>
</evidence>
<keyword evidence="8 16" id="KW-0418">Kinase</keyword>
<dbReference type="GO" id="GO:0000155">
    <property type="term" value="F:phosphorelay sensor kinase activity"/>
    <property type="evidence" value="ECO:0007669"/>
    <property type="project" value="TreeGrafter"/>
</dbReference>
<feature type="domain" description="Histidine kinase" evidence="15">
    <location>
        <begin position="121"/>
        <end position="328"/>
    </location>
</feature>
<keyword evidence="9" id="KW-0067">ATP-binding</keyword>
<feature type="region of interest" description="Disordered" evidence="13">
    <location>
        <begin position="324"/>
        <end position="360"/>
    </location>
</feature>
<dbReference type="InterPro" id="IPR005467">
    <property type="entry name" value="His_kinase_dom"/>
</dbReference>
<protein>
    <recommendedName>
        <fullName evidence="3">histidine kinase</fullName>
        <ecNumber evidence="3">2.7.13.3</ecNumber>
    </recommendedName>
</protein>
<evidence type="ECO:0000313" key="17">
    <source>
        <dbReference type="Proteomes" id="UP000316626"/>
    </source>
</evidence>
<evidence type="ECO:0000256" key="4">
    <source>
        <dbReference type="ARBA" id="ARBA00022475"/>
    </source>
</evidence>
<keyword evidence="6 14" id="KW-0812">Transmembrane</keyword>
<evidence type="ECO:0000256" key="8">
    <source>
        <dbReference type="ARBA" id="ARBA00022777"/>
    </source>
</evidence>
<evidence type="ECO:0000256" key="14">
    <source>
        <dbReference type="SAM" id="Phobius"/>
    </source>
</evidence>
<sequence>MFRLFIREHLIFLIFHIILVMFIMLLYWLDGFRNVDTAIYSIVISSILTVTFLGAVFVQKFSFYKKILSVPTKIEVVLQREAQSPEIKQVETYLQHIYRLYQKEVQLLYARQNRHLQFMNSWVHQMKTPISVIELMTQEHEYVDSRSVSEEMDRLKRGLDAVLMNARLDTFEEDMQIEQVNLKQLVREVVTSNKRLFIGSHVFPVISIEENCIITTDTKWIRFVIAQFLTNAVKYTFEENKKVFFETNIHDDVAVFSVRDEGIGIPASDLKRVTKAFFTGENGRKTGESTGMGLYLAQEICNRLGHEMRINSKTGEGTTVSIIFKQQEQEERSDQDVDISTRRSDESIRGEGSSSCNKST</sequence>
<evidence type="ECO:0000256" key="2">
    <source>
        <dbReference type="ARBA" id="ARBA00004651"/>
    </source>
</evidence>
<dbReference type="SUPFAM" id="SSF55874">
    <property type="entry name" value="ATPase domain of HSP90 chaperone/DNA topoisomerase II/histidine kinase"/>
    <property type="match status" value="1"/>
</dbReference>
<dbReference type="OrthoDB" id="9780487at2"/>
<dbReference type="GO" id="GO:0005524">
    <property type="term" value="F:ATP binding"/>
    <property type="evidence" value="ECO:0007669"/>
    <property type="project" value="UniProtKB-KW"/>
</dbReference>
<dbReference type="GO" id="GO:0016036">
    <property type="term" value="P:cellular response to phosphate starvation"/>
    <property type="evidence" value="ECO:0007669"/>
    <property type="project" value="TreeGrafter"/>
</dbReference>
<feature type="transmembrane region" description="Helical" evidence="14">
    <location>
        <begin position="9"/>
        <end position="27"/>
    </location>
</feature>
<evidence type="ECO:0000256" key="9">
    <source>
        <dbReference type="ARBA" id="ARBA00022840"/>
    </source>
</evidence>
<dbReference type="EC" id="2.7.13.3" evidence="3"/>
<dbReference type="InterPro" id="IPR050351">
    <property type="entry name" value="BphY/WalK/GraS-like"/>
</dbReference>
<dbReference type="PANTHER" id="PTHR45453">
    <property type="entry name" value="PHOSPHATE REGULON SENSOR PROTEIN PHOR"/>
    <property type="match status" value="1"/>
</dbReference>